<dbReference type="InParanoid" id="Q24I77"/>
<proteinExistence type="predicted"/>
<dbReference type="GeneID" id="7823051"/>
<dbReference type="RefSeq" id="XP_001027603.2">
    <property type="nucleotide sequence ID" value="XM_001027603.2"/>
</dbReference>
<evidence type="ECO:0000313" key="3">
    <source>
        <dbReference type="Proteomes" id="UP000009168"/>
    </source>
</evidence>
<keyword evidence="1" id="KW-0472">Membrane</keyword>
<dbReference type="HOGENOM" id="CLU_875739_0_0_1"/>
<accession>Q24I77</accession>
<dbReference type="EMBL" id="GG662498">
    <property type="protein sequence ID" value="EAS07361.2"/>
    <property type="molecule type" value="Genomic_DNA"/>
</dbReference>
<keyword evidence="3" id="KW-1185">Reference proteome</keyword>
<keyword evidence="1" id="KW-1133">Transmembrane helix</keyword>
<reference evidence="3" key="1">
    <citation type="journal article" date="2006" name="PLoS Biol.">
        <title>Macronuclear genome sequence of the ciliate Tetrahymena thermophila, a model eukaryote.</title>
        <authorList>
            <person name="Eisen J.A."/>
            <person name="Coyne R.S."/>
            <person name="Wu M."/>
            <person name="Wu D."/>
            <person name="Thiagarajan M."/>
            <person name="Wortman J.R."/>
            <person name="Badger J.H."/>
            <person name="Ren Q."/>
            <person name="Amedeo P."/>
            <person name="Jones K.M."/>
            <person name="Tallon L.J."/>
            <person name="Delcher A.L."/>
            <person name="Salzberg S.L."/>
            <person name="Silva J.C."/>
            <person name="Haas B.J."/>
            <person name="Majoros W.H."/>
            <person name="Farzad M."/>
            <person name="Carlton J.M."/>
            <person name="Smith R.K. Jr."/>
            <person name="Garg J."/>
            <person name="Pearlman R.E."/>
            <person name="Karrer K.M."/>
            <person name="Sun L."/>
            <person name="Manning G."/>
            <person name="Elde N.C."/>
            <person name="Turkewitz A.P."/>
            <person name="Asai D.J."/>
            <person name="Wilkes D.E."/>
            <person name="Wang Y."/>
            <person name="Cai H."/>
            <person name="Collins K."/>
            <person name="Stewart B.A."/>
            <person name="Lee S.R."/>
            <person name="Wilamowska K."/>
            <person name="Weinberg Z."/>
            <person name="Ruzzo W.L."/>
            <person name="Wloga D."/>
            <person name="Gaertig J."/>
            <person name="Frankel J."/>
            <person name="Tsao C.-C."/>
            <person name="Gorovsky M.A."/>
            <person name="Keeling P.J."/>
            <person name="Waller R.F."/>
            <person name="Patron N.J."/>
            <person name="Cherry J.M."/>
            <person name="Stover N.A."/>
            <person name="Krieger C.J."/>
            <person name="del Toro C."/>
            <person name="Ryder H.F."/>
            <person name="Williamson S.C."/>
            <person name="Barbeau R.A."/>
            <person name="Hamilton E.P."/>
            <person name="Orias E."/>
        </authorList>
    </citation>
    <scope>NUCLEOTIDE SEQUENCE [LARGE SCALE GENOMIC DNA]</scope>
    <source>
        <strain evidence="3">SB210</strain>
    </source>
</reference>
<feature type="transmembrane region" description="Helical" evidence="1">
    <location>
        <begin position="152"/>
        <end position="173"/>
    </location>
</feature>
<keyword evidence="1 2" id="KW-0812">Transmembrane</keyword>
<name>Q24I77_TETTS</name>
<evidence type="ECO:0000256" key="1">
    <source>
        <dbReference type="SAM" id="Phobius"/>
    </source>
</evidence>
<gene>
    <name evidence="2" type="ORF">TTHERM_00567980</name>
</gene>
<dbReference type="Proteomes" id="UP000009168">
    <property type="component" value="Unassembled WGS sequence"/>
</dbReference>
<dbReference type="KEGG" id="tet:TTHERM_00567980"/>
<sequence length="176" mass="21295">MCYYKNMAMCVARNERCPISDFIISSQKQKDNYELVGSYDSENIYLLVKRQSMEFNPLVQVSVCDYKSESIENQRYYKLDLLYQNQYKYEEDEFYDQTSFSPNLLYQFDQFMRADEIKDQFSNKWVFKESVIYFKQTNECSEKRNNLFNLNLLFFQNLISFLPLINFLSSLLLQAY</sequence>
<protein>
    <submittedName>
        <fullName evidence="2">Transmembrane protein, putative</fullName>
    </submittedName>
</protein>
<organism evidence="2 3">
    <name type="scientific">Tetrahymena thermophila (strain SB210)</name>
    <dbReference type="NCBI Taxonomy" id="312017"/>
    <lineage>
        <taxon>Eukaryota</taxon>
        <taxon>Sar</taxon>
        <taxon>Alveolata</taxon>
        <taxon>Ciliophora</taxon>
        <taxon>Intramacronucleata</taxon>
        <taxon>Oligohymenophorea</taxon>
        <taxon>Hymenostomatida</taxon>
        <taxon>Tetrahymenina</taxon>
        <taxon>Tetrahymenidae</taxon>
        <taxon>Tetrahymena</taxon>
    </lineage>
</organism>
<dbReference type="AlphaFoldDB" id="Q24I77"/>
<evidence type="ECO:0000313" key="2">
    <source>
        <dbReference type="EMBL" id="EAS07361.2"/>
    </source>
</evidence>